<dbReference type="InterPro" id="IPR036890">
    <property type="entry name" value="HATPase_C_sf"/>
</dbReference>
<dbReference type="PATRIC" id="fig|336831.14.peg.3564"/>
<sequence length="595" mass="66748">MRQFSIVTRINIALACIVTLAIGTMLASYWLSDKSGNDALAVNVAGSLRMQSYRMAWLTQQQDTTALQQAGKQFATSWQHPVFNRFLQDQHIMAQFAAARQHWQQIAPSFQQQPVDVLLLEQQLQQQIALLEQLVFYIQQDAEQKVRSFRTLQLLALLATVLLSAIVIYWLKVIVQQPLEQLTRGAKQVAMGDFTQRLTVESNDELGTLAHSFNKMSDSIAYMYGNLEKRVEQQTEALQHSNTTLRFLYNTAQRISEHAPEFVDFNLIVAELKTVVKVDNLELCLFTEEGDKPYLQVLPGDGSADPCAQQNCGDCLSQPVAEGCNSSNYNYVLHRDRKKYGVLVARIDDGQALQLWQQQLLAAVADQLALALSLKSEEQQVRRLALMQERTVIARELHDSLAQALSYLKIQVTRLNKATQKEDKVTIADVSAELKQGLDAAYRQLRELLTTFRLKVDGNGLLSALQATVKQLSEQSGMQIKLDYQLINIPLAPHEEIHLLQIIREASQNAVHHSAGTEINISLQLQHGATIVLAIEDNGVGIPQSAEKLNHYGLAIMQERSKHLGGSISIKRRSEGGTGVYFSFTPEYLLQQQMA</sequence>
<dbReference type="PIRSF" id="PIRSF003167">
    <property type="entry name" value="STHK_NarX/NarQ"/>
    <property type="match status" value="1"/>
</dbReference>
<dbReference type="SMART" id="SM00387">
    <property type="entry name" value="HATPase_c"/>
    <property type="match status" value="1"/>
</dbReference>
<dbReference type="SUPFAM" id="SSF55781">
    <property type="entry name" value="GAF domain-like"/>
    <property type="match status" value="1"/>
</dbReference>
<evidence type="ECO:0000256" key="6">
    <source>
        <dbReference type="ARBA" id="ARBA00022679"/>
    </source>
</evidence>
<keyword evidence="4 14" id="KW-0997">Cell inner membrane</keyword>
<keyword evidence="19" id="KW-1185">Reference proteome</keyword>
<evidence type="ECO:0000256" key="8">
    <source>
        <dbReference type="ARBA" id="ARBA00022741"/>
    </source>
</evidence>
<dbReference type="InterPro" id="IPR005467">
    <property type="entry name" value="His_kinase_dom"/>
</dbReference>
<evidence type="ECO:0000256" key="10">
    <source>
        <dbReference type="ARBA" id="ARBA00022840"/>
    </source>
</evidence>
<keyword evidence="5" id="KW-0597">Phosphoprotein</keyword>
<proteinExistence type="predicted"/>
<evidence type="ECO:0000256" key="4">
    <source>
        <dbReference type="ARBA" id="ARBA00022519"/>
    </source>
</evidence>
<dbReference type="PANTHER" id="PTHR24421:SF10">
    <property type="entry name" value="NITRATE_NITRITE SENSOR PROTEIN NARQ"/>
    <property type="match status" value="1"/>
</dbReference>
<evidence type="ECO:0000256" key="3">
    <source>
        <dbReference type="ARBA" id="ARBA00022475"/>
    </source>
</evidence>
<evidence type="ECO:0000313" key="19">
    <source>
        <dbReference type="Proteomes" id="UP000034228"/>
    </source>
</evidence>
<dbReference type="CDD" id="cd16917">
    <property type="entry name" value="HATPase_UhpB-NarQ-NarX-like"/>
    <property type="match status" value="1"/>
</dbReference>
<dbReference type="Gene3D" id="3.30.565.10">
    <property type="entry name" value="Histidine kinase-like ATPase, C-terminal domain"/>
    <property type="match status" value="1"/>
</dbReference>
<dbReference type="InterPro" id="IPR003660">
    <property type="entry name" value="HAMP_dom"/>
</dbReference>
<keyword evidence="9 14" id="KW-0418">Kinase</keyword>
<dbReference type="PROSITE" id="PS50885">
    <property type="entry name" value="HAMP"/>
    <property type="match status" value="1"/>
</dbReference>
<dbReference type="STRING" id="336831.WG68_02045"/>
<evidence type="ECO:0000259" key="16">
    <source>
        <dbReference type="PROSITE" id="PS50109"/>
    </source>
</evidence>
<dbReference type="SUPFAM" id="SSF158472">
    <property type="entry name" value="HAMP domain-like"/>
    <property type="match status" value="1"/>
</dbReference>
<comment type="catalytic activity">
    <reaction evidence="1 14">
        <text>ATP + protein L-histidine = ADP + protein N-phospho-L-histidine.</text>
        <dbReference type="EC" id="2.7.13.3"/>
    </reaction>
</comment>
<comment type="subcellular location">
    <subcellularLocation>
        <location evidence="2">Cell inner membrane</location>
        <topology evidence="2">Multi-pass membrane protein</topology>
    </subcellularLocation>
</comment>
<dbReference type="InterPro" id="IPR016380">
    <property type="entry name" value="Sig_transdc_His_kin_NarX/NarQ"/>
</dbReference>
<feature type="domain" description="Histidine kinase" evidence="16">
    <location>
        <begin position="392"/>
        <end position="588"/>
    </location>
</feature>
<dbReference type="RefSeq" id="WP_046556002.1">
    <property type="nucleotide sequence ID" value="NZ_LAHO01000002.1"/>
</dbReference>
<dbReference type="GO" id="GO:0005524">
    <property type="term" value="F:ATP binding"/>
    <property type="evidence" value="ECO:0007669"/>
    <property type="project" value="UniProtKB-UniRule"/>
</dbReference>
<evidence type="ECO:0000259" key="17">
    <source>
        <dbReference type="PROSITE" id="PS50885"/>
    </source>
</evidence>
<feature type="transmembrane region" description="Helical" evidence="15">
    <location>
        <begin position="154"/>
        <end position="171"/>
    </location>
</feature>
<dbReference type="Gene3D" id="1.20.120.960">
    <property type="entry name" value="Histidine kinase NarX, sensor domain"/>
    <property type="match status" value="1"/>
</dbReference>
<name>A0A0M2V822_9GAMM</name>
<dbReference type="Pfam" id="PF02518">
    <property type="entry name" value="HATPase_c"/>
    <property type="match status" value="1"/>
</dbReference>
<dbReference type="CDD" id="cd06225">
    <property type="entry name" value="HAMP"/>
    <property type="match status" value="1"/>
</dbReference>
<dbReference type="GO" id="GO:0046983">
    <property type="term" value="F:protein dimerization activity"/>
    <property type="evidence" value="ECO:0007669"/>
    <property type="project" value="UniProtKB-UniRule"/>
</dbReference>
<evidence type="ECO:0000256" key="14">
    <source>
        <dbReference type="PIRNR" id="PIRNR003167"/>
    </source>
</evidence>
<keyword evidence="11 15" id="KW-1133">Transmembrane helix</keyword>
<dbReference type="InterPro" id="IPR029095">
    <property type="entry name" value="NarX-like_N"/>
</dbReference>
<evidence type="ECO:0000256" key="15">
    <source>
        <dbReference type="SAM" id="Phobius"/>
    </source>
</evidence>
<keyword evidence="12 14" id="KW-0902">Two-component regulatory system</keyword>
<evidence type="ECO:0000256" key="2">
    <source>
        <dbReference type="ARBA" id="ARBA00004429"/>
    </source>
</evidence>
<dbReference type="EC" id="2.7.13.3" evidence="14"/>
<dbReference type="OrthoDB" id="9811306at2"/>
<accession>A0A0M2V822</accession>
<dbReference type="SUPFAM" id="SSF55874">
    <property type="entry name" value="ATPase domain of HSP90 chaperone/DNA topoisomerase II/histidine kinase"/>
    <property type="match status" value="1"/>
</dbReference>
<gene>
    <name evidence="18" type="ORF">WG68_02045</name>
</gene>
<evidence type="ECO:0000256" key="12">
    <source>
        <dbReference type="ARBA" id="ARBA00023012"/>
    </source>
</evidence>
<dbReference type="PROSITE" id="PS50109">
    <property type="entry name" value="HIS_KIN"/>
    <property type="match status" value="1"/>
</dbReference>
<dbReference type="GO" id="GO:0005886">
    <property type="term" value="C:plasma membrane"/>
    <property type="evidence" value="ECO:0007669"/>
    <property type="project" value="UniProtKB-SubCell"/>
</dbReference>
<keyword evidence="13 14" id="KW-0472">Membrane</keyword>
<keyword evidence="7 15" id="KW-0812">Transmembrane</keyword>
<evidence type="ECO:0000256" key="11">
    <source>
        <dbReference type="ARBA" id="ARBA00022989"/>
    </source>
</evidence>
<evidence type="ECO:0000256" key="5">
    <source>
        <dbReference type="ARBA" id="ARBA00022553"/>
    </source>
</evidence>
<protein>
    <recommendedName>
        <fullName evidence="14">Sensor protein</fullName>
        <ecNumber evidence="14">2.7.13.3</ecNumber>
    </recommendedName>
</protein>
<keyword evidence="3 14" id="KW-1003">Cell membrane</keyword>
<dbReference type="Pfam" id="PF13675">
    <property type="entry name" value="PilJ"/>
    <property type="match status" value="1"/>
</dbReference>
<comment type="caution">
    <text evidence="18">The sequence shown here is derived from an EMBL/GenBank/DDBJ whole genome shotgun (WGS) entry which is preliminary data.</text>
</comment>
<dbReference type="InterPro" id="IPR050482">
    <property type="entry name" value="Sensor_HK_TwoCompSys"/>
</dbReference>
<feature type="domain" description="HAMP" evidence="17">
    <location>
        <begin position="173"/>
        <end position="225"/>
    </location>
</feature>
<dbReference type="Gene3D" id="1.10.8.500">
    <property type="entry name" value="HAMP domain in histidine kinase"/>
    <property type="match status" value="1"/>
</dbReference>
<dbReference type="InterPro" id="IPR042295">
    <property type="entry name" value="NarX-like_N_sf"/>
</dbReference>
<dbReference type="InterPro" id="IPR003594">
    <property type="entry name" value="HATPase_dom"/>
</dbReference>
<dbReference type="SMART" id="SM00304">
    <property type="entry name" value="HAMP"/>
    <property type="match status" value="1"/>
</dbReference>
<feature type="transmembrane region" description="Helical" evidence="15">
    <location>
        <begin position="12"/>
        <end position="31"/>
    </location>
</feature>
<dbReference type="Proteomes" id="UP000034228">
    <property type="component" value="Unassembled WGS sequence"/>
</dbReference>
<keyword evidence="8 14" id="KW-0547">Nucleotide-binding</keyword>
<dbReference type="InterPro" id="IPR011712">
    <property type="entry name" value="Sig_transdc_His_kin_sub3_dim/P"/>
</dbReference>
<keyword evidence="6 14" id="KW-0808">Transferase</keyword>
<dbReference type="PANTHER" id="PTHR24421">
    <property type="entry name" value="NITRATE/NITRITE SENSOR PROTEIN NARX-RELATED"/>
    <property type="match status" value="1"/>
</dbReference>
<dbReference type="EMBL" id="LAHO01000002">
    <property type="protein sequence ID" value="KKO46756.1"/>
    <property type="molecule type" value="Genomic_DNA"/>
</dbReference>
<evidence type="ECO:0000256" key="1">
    <source>
        <dbReference type="ARBA" id="ARBA00000085"/>
    </source>
</evidence>
<reference evidence="18 19" key="1">
    <citation type="submission" date="2015-03" db="EMBL/GenBank/DDBJ databases">
        <title>Draft genome sequences of two protease-producing strains of Arsukibacterium isolated from two cold and alkaline environments.</title>
        <authorList>
            <person name="Lylloff J.E."/>
            <person name="Skov L.B."/>
            <person name="Jepsen M."/>
            <person name="Hallin P.F."/>
            <person name="Sorensen S.J."/>
            <person name="Stougaard P."/>
            <person name="Glaring M.A."/>
        </authorList>
    </citation>
    <scope>NUCLEOTIDE SEQUENCE [LARGE SCALE GENOMIC DNA]</scope>
    <source>
        <strain evidence="18 19">GCM72</strain>
    </source>
</reference>
<evidence type="ECO:0000313" key="18">
    <source>
        <dbReference type="EMBL" id="KKO46756.1"/>
    </source>
</evidence>
<organism evidence="18 19">
    <name type="scientific">Arsukibacterium ikkense</name>
    <dbReference type="NCBI Taxonomy" id="336831"/>
    <lineage>
        <taxon>Bacteria</taxon>
        <taxon>Pseudomonadati</taxon>
        <taxon>Pseudomonadota</taxon>
        <taxon>Gammaproteobacteria</taxon>
        <taxon>Chromatiales</taxon>
        <taxon>Chromatiaceae</taxon>
        <taxon>Arsukibacterium</taxon>
    </lineage>
</organism>
<evidence type="ECO:0000256" key="13">
    <source>
        <dbReference type="ARBA" id="ARBA00023136"/>
    </source>
</evidence>
<dbReference type="Pfam" id="PF00672">
    <property type="entry name" value="HAMP"/>
    <property type="match status" value="1"/>
</dbReference>
<keyword evidence="10 14" id="KW-0067">ATP-binding</keyword>
<dbReference type="AlphaFoldDB" id="A0A0M2V822"/>
<evidence type="ECO:0000256" key="7">
    <source>
        <dbReference type="ARBA" id="ARBA00022692"/>
    </source>
</evidence>
<dbReference type="Gene3D" id="1.20.5.1930">
    <property type="match status" value="1"/>
</dbReference>
<dbReference type="GO" id="GO:0000155">
    <property type="term" value="F:phosphorelay sensor kinase activity"/>
    <property type="evidence" value="ECO:0007669"/>
    <property type="project" value="UniProtKB-UniRule"/>
</dbReference>
<dbReference type="Pfam" id="PF07730">
    <property type="entry name" value="HisKA_3"/>
    <property type="match status" value="1"/>
</dbReference>
<evidence type="ECO:0000256" key="9">
    <source>
        <dbReference type="ARBA" id="ARBA00022777"/>
    </source>
</evidence>